<proteinExistence type="predicted"/>
<sequence>MHTPLDDIITPRLILRLMSIDVVEACLAGNLRSAGRLLGASIPEELLEHTSSFEYGQRQLQNDPDYFPWSARAVILPEEQVMIGLIRFHSRPDPEYLHTYVRNAAELGYRIFKGYQRLRYATEAITAMMAWAQTEFGANKFVTSVSPENIPSMQLVTRLGFTKIGEAMDDVDGMEYVLLYEAKS</sequence>
<comment type="caution">
    <text evidence="2">The sequence shown here is derived from an EMBL/GenBank/DDBJ whole genome shotgun (WGS) entry which is preliminary data.</text>
</comment>
<feature type="domain" description="N-acetyltransferase" evidence="1">
    <location>
        <begin position="13"/>
        <end position="184"/>
    </location>
</feature>
<evidence type="ECO:0000259" key="1">
    <source>
        <dbReference type="PROSITE" id="PS51186"/>
    </source>
</evidence>
<dbReference type="Gene3D" id="3.40.630.30">
    <property type="match status" value="1"/>
</dbReference>
<dbReference type="InterPro" id="IPR051531">
    <property type="entry name" value="N-acetyltransferase"/>
</dbReference>
<dbReference type="EMBL" id="JACHCA010000013">
    <property type="protein sequence ID" value="MBB6130077.1"/>
    <property type="molecule type" value="Genomic_DNA"/>
</dbReference>
<dbReference type="SUPFAM" id="SSF55729">
    <property type="entry name" value="Acyl-CoA N-acyltransferases (Nat)"/>
    <property type="match status" value="1"/>
</dbReference>
<name>A0A841JGL5_9SPHI</name>
<dbReference type="RefSeq" id="WP_183589001.1">
    <property type="nucleotide sequence ID" value="NZ_JACHCA010000013.1"/>
</dbReference>
<organism evidence="2 3">
    <name type="scientific">Mucilaginibacter lappiensis</name>
    <dbReference type="NCBI Taxonomy" id="354630"/>
    <lineage>
        <taxon>Bacteria</taxon>
        <taxon>Pseudomonadati</taxon>
        <taxon>Bacteroidota</taxon>
        <taxon>Sphingobacteriia</taxon>
        <taxon>Sphingobacteriales</taxon>
        <taxon>Sphingobacteriaceae</taxon>
        <taxon>Mucilaginibacter</taxon>
    </lineage>
</organism>
<dbReference type="Proteomes" id="UP000548326">
    <property type="component" value="Unassembled WGS sequence"/>
</dbReference>
<dbReference type="PROSITE" id="PS51186">
    <property type="entry name" value="GNAT"/>
    <property type="match status" value="1"/>
</dbReference>
<evidence type="ECO:0000313" key="2">
    <source>
        <dbReference type="EMBL" id="MBB6130077.1"/>
    </source>
</evidence>
<accession>A0A841JGL5</accession>
<protein>
    <submittedName>
        <fullName evidence="2">RimJ/RimL family protein N-acetyltransferase</fullName>
    </submittedName>
</protein>
<dbReference type="AlphaFoldDB" id="A0A841JGL5"/>
<dbReference type="Pfam" id="PF13302">
    <property type="entry name" value="Acetyltransf_3"/>
    <property type="match status" value="1"/>
</dbReference>
<dbReference type="PANTHER" id="PTHR43792">
    <property type="entry name" value="GNAT FAMILY, PUTATIVE (AFU_ORTHOLOGUE AFUA_3G00765)-RELATED-RELATED"/>
    <property type="match status" value="1"/>
</dbReference>
<dbReference type="PANTHER" id="PTHR43792:SF13">
    <property type="entry name" value="ACETYLTRANSFERASE"/>
    <property type="match status" value="1"/>
</dbReference>
<keyword evidence="2" id="KW-0808">Transferase</keyword>
<dbReference type="InterPro" id="IPR000182">
    <property type="entry name" value="GNAT_dom"/>
</dbReference>
<dbReference type="GO" id="GO:0016747">
    <property type="term" value="F:acyltransferase activity, transferring groups other than amino-acyl groups"/>
    <property type="evidence" value="ECO:0007669"/>
    <property type="project" value="InterPro"/>
</dbReference>
<reference evidence="2 3" key="1">
    <citation type="submission" date="2020-08" db="EMBL/GenBank/DDBJ databases">
        <title>Genomic Encyclopedia of Type Strains, Phase IV (KMG-V): Genome sequencing to study the core and pangenomes of soil and plant-associated prokaryotes.</title>
        <authorList>
            <person name="Whitman W."/>
        </authorList>
    </citation>
    <scope>NUCLEOTIDE SEQUENCE [LARGE SCALE GENOMIC DNA]</scope>
    <source>
        <strain evidence="2 3">MP601</strain>
    </source>
</reference>
<evidence type="ECO:0000313" key="3">
    <source>
        <dbReference type="Proteomes" id="UP000548326"/>
    </source>
</evidence>
<gene>
    <name evidence="2" type="ORF">HDF22_004216</name>
</gene>
<dbReference type="InterPro" id="IPR016181">
    <property type="entry name" value="Acyl_CoA_acyltransferase"/>
</dbReference>